<evidence type="ECO:0000313" key="1">
    <source>
        <dbReference type="EMBL" id="CAI2169031.1"/>
    </source>
</evidence>
<comment type="caution">
    <text evidence="1">The sequence shown here is derived from an EMBL/GenBank/DDBJ whole genome shotgun (WGS) entry which is preliminary data.</text>
</comment>
<accession>A0A9W4WSJ9</accession>
<dbReference type="OrthoDB" id="2449165at2759"/>
<keyword evidence="2" id="KW-1185">Reference proteome</keyword>
<protein>
    <submittedName>
        <fullName evidence="1">13839_t:CDS:1</fullName>
    </submittedName>
</protein>
<dbReference type="AlphaFoldDB" id="A0A9W4WSJ9"/>
<organism evidence="1 2">
    <name type="scientific">Funneliformis geosporum</name>
    <dbReference type="NCBI Taxonomy" id="1117311"/>
    <lineage>
        <taxon>Eukaryota</taxon>
        <taxon>Fungi</taxon>
        <taxon>Fungi incertae sedis</taxon>
        <taxon>Mucoromycota</taxon>
        <taxon>Glomeromycotina</taxon>
        <taxon>Glomeromycetes</taxon>
        <taxon>Glomerales</taxon>
        <taxon>Glomeraceae</taxon>
        <taxon>Funneliformis</taxon>
    </lineage>
</organism>
<dbReference type="Proteomes" id="UP001153678">
    <property type="component" value="Unassembled WGS sequence"/>
</dbReference>
<proteinExistence type="predicted"/>
<gene>
    <name evidence="1" type="ORF">FWILDA_LOCUS3876</name>
</gene>
<evidence type="ECO:0000313" key="2">
    <source>
        <dbReference type="Proteomes" id="UP001153678"/>
    </source>
</evidence>
<dbReference type="EMBL" id="CAMKVN010000544">
    <property type="protein sequence ID" value="CAI2169031.1"/>
    <property type="molecule type" value="Genomic_DNA"/>
</dbReference>
<sequence>MNNAIKNKQIKEVKKIERSISSHLNRFVGHKRRYNEERINVSPSSQSPTLTDEYIPTISELVKDLNIEKLIEYLKQREFEILRKKDITDFIESLKPRGLRAFSSYNSFKGFKDVLKQFKINGSTINDIKQLTLERCVDDLSTLFADDNEAKRREFIIIHIVKRITNEKVTTPSEFG</sequence>
<name>A0A9W4WSJ9_9GLOM</name>
<reference evidence="1" key="1">
    <citation type="submission" date="2022-08" db="EMBL/GenBank/DDBJ databases">
        <authorList>
            <person name="Kallberg Y."/>
            <person name="Tangrot J."/>
            <person name="Rosling A."/>
        </authorList>
    </citation>
    <scope>NUCLEOTIDE SEQUENCE</scope>
    <source>
        <strain evidence="1">Wild A</strain>
    </source>
</reference>